<dbReference type="GeneID" id="40311376"/>
<keyword evidence="8 9" id="KW-0862">Zinc</keyword>
<comment type="caution">
    <text evidence="12">The sequence shown here is derived from an EMBL/GenBank/DDBJ whole genome shotgun (WGS) entry which is preliminary data.</text>
</comment>
<dbReference type="EC" id="2.5.1.58" evidence="2 9"/>
<protein>
    <recommendedName>
        <fullName evidence="3 9">Protein farnesyltransferase subunit beta</fullName>
        <shortName evidence="9">FTase-beta</shortName>
        <ecNumber evidence="2 9">2.5.1.58</ecNumber>
    </recommendedName>
</protein>
<feature type="compositionally biased region" description="Low complexity" evidence="10">
    <location>
        <begin position="90"/>
        <end position="103"/>
    </location>
</feature>
<dbReference type="KEGG" id="bbes:BESB_064480"/>
<dbReference type="InterPro" id="IPR045089">
    <property type="entry name" value="PGGT1B-like"/>
</dbReference>
<comment type="function">
    <text evidence="9">Catalyzes the transfer of a farnesyl moiety from farnesyl diphosphate to a cysteine at the fourth position from the C-terminus of several proteins. The beta subunit is responsible for peptide-binding.</text>
</comment>
<dbReference type="GO" id="GO:0097354">
    <property type="term" value="P:prenylation"/>
    <property type="evidence" value="ECO:0007669"/>
    <property type="project" value="UniProtKB-UniRule"/>
</dbReference>
<dbReference type="OrthoDB" id="10261146at2759"/>
<dbReference type="AlphaFoldDB" id="A0A2A9MFL8"/>
<dbReference type="SUPFAM" id="SSF48239">
    <property type="entry name" value="Terpenoid cyclases/Protein prenyltransferases"/>
    <property type="match status" value="1"/>
</dbReference>
<feature type="region of interest" description="Disordered" evidence="10">
    <location>
        <begin position="265"/>
        <end position="315"/>
    </location>
</feature>
<accession>A0A2A9MFL8</accession>
<dbReference type="PANTHER" id="PTHR11774">
    <property type="entry name" value="GERANYLGERANYL TRANSFERASE TYPE BETA SUBUNIT"/>
    <property type="match status" value="1"/>
</dbReference>
<feature type="region of interest" description="Disordered" evidence="10">
    <location>
        <begin position="1"/>
        <end position="33"/>
    </location>
</feature>
<dbReference type="PANTHER" id="PTHR11774:SF6">
    <property type="entry name" value="PROTEIN FARNESYLTRANSFERASE SUBUNIT BETA"/>
    <property type="match status" value="1"/>
</dbReference>
<dbReference type="GO" id="GO:0004660">
    <property type="term" value="F:protein farnesyltransferase activity"/>
    <property type="evidence" value="ECO:0007669"/>
    <property type="project" value="UniProtKB-UniRule"/>
</dbReference>
<feature type="compositionally biased region" description="Basic and acidic residues" evidence="10">
    <location>
        <begin position="290"/>
        <end position="315"/>
    </location>
</feature>
<dbReference type="CDD" id="cd02893">
    <property type="entry name" value="FTase"/>
    <property type="match status" value="1"/>
</dbReference>
<feature type="compositionally biased region" description="Polar residues" evidence="10">
    <location>
        <begin position="1"/>
        <end position="13"/>
    </location>
</feature>
<evidence type="ECO:0000313" key="12">
    <source>
        <dbReference type="EMBL" id="PFH34417.1"/>
    </source>
</evidence>
<evidence type="ECO:0000256" key="5">
    <source>
        <dbReference type="ARBA" id="ARBA00022679"/>
    </source>
</evidence>
<evidence type="ECO:0000256" key="8">
    <source>
        <dbReference type="ARBA" id="ARBA00022833"/>
    </source>
</evidence>
<evidence type="ECO:0000259" key="11">
    <source>
        <dbReference type="Pfam" id="PF00432"/>
    </source>
</evidence>
<evidence type="ECO:0000256" key="3">
    <source>
        <dbReference type="ARBA" id="ARBA00015798"/>
    </source>
</evidence>
<name>A0A2A9MFL8_BESBE</name>
<keyword evidence="4 9" id="KW-0637">Prenyltransferase</keyword>
<keyword evidence="6 9" id="KW-0479">Metal-binding</keyword>
<evidence type="ECO:0000256" key="9">
    <source>
        <dbReference type="RuleBase" id="RU365056"/>
    </source>
</evidence>
<evidence type="ECO:0000313" key="13">
    <source>
        <dbReference type="Proteomes" id="UP000224006"/>
    </source>
</evidence>
<feature type="compositionally biased region" description="Basic and acidic residues" evidence="10">
    <location>
        <begin position="265"/>
        <end position="282"/>
    </location>
</feature>
<feature type="domain" description="Prenyltransferase alpha-alpha toroid" evidence="11">
    <location>
        <begin position="318"/>
        <end position="547"/>
    </location>
</feature>
<dbReference type="InterPro" id="IPR001330">
    <property type="entry name" value="Prenyltrans"/>
</dbReference>
<evidence type="ECO:0000256" key="7">
    <source>
        <dbReference type="ARBA" id="ARBA00022737"/>
    </source>
</evidence>
<dbReference type="Gene3D" id="1.50.10.20">
    <property type="match status" value="1"/>
</dbReference>
<comment type="subunit">
    <text evidence="9">Heterodimer of an alpha and a beta subunit.</text>
</comment>
<evidence type="ECO:0000256" key="6">
    <source>
        <dbReference type="ARBA" id="ARBA00022723"/>
    </source>
</evidence>
<dbReference type="EMBL" id="NWUJ01000006">
    <property type="protein sequence ID" value="PFH34417.1"/>
    <property type="molecule type" value="Genomic_DNA"/>
</dbReference>
<dbReference type="GO" id="GO:0005965">
    <property type="term" value="C:protein farnesyltransferase complex"/>
    <property type="evidence" value="ECO:0007669"/>
    <property type="project" value="UniProtKB-UniRule"/>
</dbReference>
<dbReference type="VEuPathDB" id="ToxoDB:BESB_064480"/>
<evidence type="ECO:0000256" key="10">
    <source>
        <dbReference type="SAM" id="MobiDB-lite"/>
    </source>
</evidence>
<feature type="domain" description="Prenyltransferase alpha-alpha toroid" evidence="11">
    <location>
        <begin position="155"/>
        <end position="250"/>
    </location>
</feature>
<keyword evidence="13" id="KW-1185">Reference proteome</keyword>
<dbReference type="STRING" id="94643.A0A2A9MFL8"/>
<keyword evidence="7" id="KW-0677">Repeat</keyword>
<feature type="compositionally biased region" description="Polar residues" evidence="10">
    <location>
        <begin position="111"/>
        <end position="121"/>
    </location>
</feature>
<organism evidence="12 13">
    <name type="scientific">Besnoitia besnoiti</name>
    <name type="common">Apicomplexan protozoan</name>
    <dbReference type="NCBI Taxonomy" id="94643"/>
    <lineage>
        <taxon>Eukaryota</taxon>
        <taxon>Sar</taxon>
        <taxon>Alveolata</taxon>
        <taxon>Apicomplexa</taxon>
        <taxon>Conoidasida</taxon>
        <taxon>Coccidia</taxon>
        <taxon>Eucoccidiorida</taxon>
        <taxon>Eimeriorina</taxon>
        <taxon>Sarcocystidae</taxon>
        <taxon>Besnoitia</taxon>
    </lineage>
</organism>
<gene>
    <name evidence="12" type="ORF">BESB_064480</name>
</gene>
<dbReference type="InterPro" id="IPR026872">
    <property type="entry name" value="FTB"/>
</dbReference>
<dbReference type="Proteomes" id="UP000224006">
    <property type="component" value="Chromosome VI"/>
</dbReference>
<proteinExistence type="inferred from homology"/>
<dbReference type="Pfam" id="PF00432">
    <property type="entry name" value="Prenyltrans"/>
    <property type="match status" value="2"/>
</dbReference>
<dbReference type="RefSeq" id="XP_029218426.1">
    <property type="nucleotide sequence ID" value="XM_029364843.1"/>
</dbReference>
<sequence>MASSGACVTSSPQGGVDREESASVPLPVSCDPSSSAAAAAESPLYFEYAIPQSASLFTETQVDQQETELACLNCYRSFFHGFCADAASDCSSPRSASSPASPRLRIRPVETSDTSSDNGEANESPRPESPVSAQSGSECQGPDGSGPENRPLKLRMRDHVAFSKCHLDKPFTSGMMELDASRCWLVFWMTHALDLMGAFNAARYRDRILCFLEAAWDRQAGGGWGGGPGQQAHLAPTYAAVATIFVCGGAGEWCGRMKQVLQAERRERRGKGRADAASKDVPSHSAGGSRSEKERTDPQGETAEGERKSVEDADDADPRQRIYEWLMRVKSPLGGFRMHVGGEIDMRGTYCAVATASMLNMLTDELVEGVAEYVSGCQTYEGGIAGEPGLEAHGGYTYCGLAALCILGKAHEFLDLDRLLHWAVMRQMGFEGGFQGRTNKLVDACYSFWLSALFPLVAHAFEQAGRTVPEELWASSCHLQQYIVACCQDARGGLRDKPGKSADLYHTCYALSGLSVAQHALLQSTFYCSPASPSGEEGVDARRTDSHVKQVARTDVFYNVRIERILVARRELLTALPGFVERRTGCHGFEGPGVVAYYSSKSLHPQEAEHEL</sequence>
<evidence type="ECO:0000256" key="2">
    <source>
        <dbReference type="ARBA" id="ARBA00012702"/>
    </source>
</evidence>
<comment type="similarity">
    <text evidence="1 9">Belongs to the protein prenyltransferase subunit beta family.</text>
</comment>
<reference evidence="12 13" key="1">
    <citation type="submission" date="2017-09" db="EMBL/GenBank/DDBJ databases">
        <title>Genome sequencing of Besnoitia besnoiti strain Bb-Ger1.</title>
        <authorList>
            <person name="Schares G."/>
            <person name="Venepally P."/>
            <person name="Lorenzi H.A."/>
        </authorList>
    </citation>
    <scope>NUCLEOTIDE SEQUENCE [LARGE SCALE GENOMIC DNA]</scope>
    <source>
        <strain evidence="12 13">Bb-Ger1</strain>
    </source>
</reference>
<comment type="cofactor">
    <cofactor evidence="9">
        <name>Zn(2+)</name>
        <dbReference type="ChEBI" id="CHEBI:29105"/>
    </cofactor>
    <text evidence="9">Binds 1 zinc ion per subunit.</text>
</comment>
<comment type="catalytic activity">
    <reaction evidence="9">
        <text>L-cysteinyl-[protein] + (2E,6E)-farnesyl diphosphate = S-(2E,6E)-farnesyl-L-cysteinyl-[protein] + diphosphate</text>
        <dbReference type="Rhea" id="RHEA:13345"/>
        <dbReference type="Rhea" id="RHEA-COMP:10131"/>
        <dbReference type="Rhea" id="RHEA-COMP:11535"/>
        <dbReference type="ChEBI" id="CHEBI:29950"/>
        <dbReference type="ChEBI" id="CHEBI:33019"/>
        <dbReference type="ChEBI" id="CHEBI:86019"/>
        <dbReference type="ChEBI" id="CHEBI:175763"/>
    </reaction>
</comment>
<evidence type="ECO:0000256" key="4">
    <source>
        <dbReference type="ARBA" id="ARBA00022602"/>
    </source>
</evidence>
<evidence type="ECO:0000256" key="1">
    <source>
        <dbReference type="ARBA" id="ARBA00010497"/>
    </source>
</evidence>
<keyword evidence="5 9" id="KW-0808">Transferase</keyword>
<dbReference type="GO" id="GO:0008270">
    <property type="term" value="F:zinc ion binding"/>
    <property type="evidence" value="ECO:0007669"/>
    <property type="project" value="UniProtKB-UniRule"/>
</dbReference>
<feature type="region of interest" description="Disordered" evidence="10">
    <location>
        <begin position="90"/>
        <end position="151"/>
    </location>
</feature>
<dbReference type="InterPro" id="IPR008930">
    <property type="entry name" value="Terpenoid_cyclase/PrenylTrfase"/>
</dbReference>